<proteinExistence type="predicted"/>
<dbReference type="CDD" id="cd00075">
    <property type="entry name" value="HATPase"/>
    <property type="match status" value="1"/>
</dbReference>
<dbReference type="GO" id="GO:0005524">
    <property type="term" value="F:ATP binding"/>
    <property type="evidence" value="ECO:0007669"/>
    <property type="project" value="UniProtKB-KW"/>
</dbReference>
<keyword evidence="11" id="KW-0472">Membrane</keyword>
<dbReference type="OrthoDB" id="9804645at2"/>
<dbReference type="Gene3D" id="1.10.287.130">
    <property type="match status" value="1"/>
</dbReference>
<evidence type="ECO:0000256" key="10">
    <source>
        <dbReference type="SAM" id="MobiDB-lite"/>
    </source>
</evidence>
<dbReference type="PROSITE" id="PS50885">
    <property type="entry name" value="HAMP"/>
    <property type="match status" value="1"/>
</dbReference>
<evidence type="ECO:0000256" key="11">
    <source>
        <dbReference type="SAM" id="Phobius"/>
    </source>
</evidence>
<feature type="transmembrane region" description="Helical" evidence="11">
    <location>
        <begin position="179"/>
        <end position="199"/>
    </location>
</feature>
<dbReference type="Proteomes" id="UP000265619">
    <property type="component" value="Unassembled WGS sequence"/>
</dbReference>
<keyword evidence="7" id="KW-0547">Nucleotide-binding</keyword>
<protein>
    <recommendedName>
        <fullName evidence="3">histidine kinase</fullName>
        <ecNumber evidence="3">2.7.13.3</ecNumber>
    </recommendedName>
</protein>
<dbReference type="SUPFAM" id="SSF55874">
    <property type="entry name" value="ATPase domain of HSP90 chaperone/DNA topoisomerase II/histidine kinase"/>
    <property type="match status" value="1"/>
</dbReference>
<evidence type="ECO:0000256" key="3">
    <source>
        <dbReference type="ARBA" id="ARBA00012438"/>
    </source>
</evidence>
<evidence type="ECO:0000256" key="1">
    <source>
        <dbReference type="ARBA" id="ARBA00000085"/>
    </source>
</evidence>
<dbReference type="EMBL" id="QXMN01000042">
    <property type="protein sequence ID" value="RIX75518.1"/>
    <property type="molecule type" value="Genomic_DNA"/>
</dbReference>
<dbReference type="InterPro" id="IPR003661">
    <property type="entry name" value="HisK_dim/P_dom"/>
</dbReference>
<evidence type="ECO:0000256" key="5">
    <source>
        <dbReference type="ARBA" id="ARBA00022553"/>
    </source>
</evidence>
<evidence type="ECO:0000259" key="12">
    <source>
        <dbReference type="PROSITE" id="PS50109"/>
    </source>
</evidence>
<dbReference type="CDD" id="cd06225">
    <property type="entry name" value="HAMP"/>
    <property type="match status" value="1"/>
</dbReference>
<evidence type="ECO:0000313" key="14">
    <source>
        <dbReference type="EMBL" id="RIX75518.1"/>
    </source>
</evidence>
<name>A0A9X8D0R2_9BURK</name>
<dbReference type="GO" id="GO:0005886">
    <property type="term" value="C:plasma membrane"/>
    <property type="evidence" value="ECO:0007669"/>
    <property type="project" value="UniProtKB-SubCell"/>
</dbReference>
<keyword evidence="15" id="KW-1185">Reference proteome</keyword>
<evidence type="ECO:0000256" key="6">
    <source>
        <dbReference type="ARBA" id="ARBA00022679"/>
    </source>
</evidence>
<feature type="domain" description="HAMP" evidence="13">
    <location>
        <begin position="200"/>
        <end position="252"/>
    </location>
</feature>
<keyword evidence="9" id="KW-0067">ATP-binding</keyword>
<evidence type="ECO:0000256" key="8">
    <source>
        <dbReference type="ARBA" id="ARBA00022777"/>
    </source>
</evidence>
<reference evidence="14 15" key="1">
    <citation type="submission" date="2018-09" db="EMBL/GenBank/DDBJ databases">
        <title>Acidovorax cavernicola nov. sp. isolated from Gruta de las Maravillas (Aracena, Spain).</title>
        <authorList>
            <person name="Jurado V."/>
            <person name="Gutierrez-Patricio S."/>
            <person name="Gonzalez-Pimentel J.L."/>
            <person name="Miller A.Z."/>
            <person name="Laiz L."/>
            <person name="Saiz-Jimenez C."/>
        </authorList>
    </citation>
    <scope>NUCLEOTIDE SEQUENCE [LARGE SCALE GENOMIC DNA]</scope>
    <source>
        <strain evidence="14 15">1011MAR4D40.2</strain>
    </source>
</reference>
<sequence length="468" mass="52114">MRFNGRRGAGQGNEGEGVCPGKERRRHWHARMHARMQQRWRSSVRVRIVMMFVVLALVMAAVFVGGMKRSFSSTWAEAAQPMLMDYADRLVAELGTPPDVVRAQALVDRLPITIRIVGPTVNWESNPGDDMHPRGGWLRDRDHDDSMFSTERWFVRPTADGHKIIFGWAPRLWQLAPRAAGWTTLCVLLLLVVVAYGLVSRLLRPLIDIREGAQRFGRGEFTQPIPIRRNDDLGDLAQRVNTMASDIQAMLDAKRGLLLALSHELRSPLTRARLNAELLPATPEGEAEREALLRDLNEMRDLISDLLESERLASPHAALQREPVDLAVLVREIVAEMPGAQVVRLELADGLPPQAIDRMRVRLMVRNLLDNALRYSAGAPQPPTVTLRVPAEAEGGAELEVRDFGPGVDDAQLERLTEPFYRTDGARARATGGVGLGMYLCRLIAEAHGGRLTVRNAHPGLQISVRFG</sequence>
<dbReference type="InterPro" id="IPR005467">
    <property type="entry name" value="His_kinase_dom"/>
</dbReference>
<dbReference type="SUPFAM" id="SSF158472">
    <property type="entry name" value="HAMP domain-like"/>
    <property type="match status" value="1"/>
</dbReference>
<keyword evidence="6" id="KW-0808">Transferase</keyword>
<comment type="subcellular location">
    <subcellularLocation>
        <location evidence="2">Cell membrane</location>
        <topology evidence="2">Multi-pass membrane protein</topology>
    </subcellularLocation>
</comment>
<keyword evidence="11" id="KW-0812">Transmembrane</keyword>
<dbReference type="Pfam" id="PF02518">
    <property type="entry name" value="HATPase_c"/>
    <property type="match status" value="1"/>
</dbReference>
<dbReference type="PRINTS" id="PR00344">
    <property type="entry name" value="BCTRLSENSOR"/>
</dbReference>
<evidence type="ECO:0000256" key="7">
    <source>
        <dbReference type="ARBA" id="ARBA00022741"/>
    </source>
</evidence>
<feature type="region of interest" description="Disordered" evidence="10">
    <location>
        <begin position="1"/>
        <end position="23"/>
    </location>
</feature>
<organism evidence="14 15">
    <name type="scientific">Acidovorax cavernicola</name>
    <dbReference type="NCBI Taxonomy" id="1675792"/>
    <lineage>
        <taxon>Bacteria</taxon>
        <taxon>Pseudomonadati</taxon>
        <taxon>Pseudomonadota</taxon>
        <taxon>Betaproteobacteria</taxon>
        <taxon>Burkholderiales</taxon>
        <taxon>Comamonadaceae</taxon>
        <taxon>Acidovorax</taxon>
    </lineage>
</organism>
<comment type="caution">
    <text evidence="14">The sequence shown here is derived from an EMBL/GenBank/DDBJ whole genome shotgun (WGS) entry which is preliminary data.</text>
</comment>
<gene>
    <name evidence="14" type="ORF">D3H34_25085</name>
</gene>
<dbReference type="PROSITE" id="PS50109">
    <property type="entry name" value="HIS_KIN"/>
    <property type="match status" value="1"/>
</dbReference>
<dbReference type="RefSeq" id="WP_119556956.1">
    <property type="nucleotide sequence ID" value="NZ_QXMN01000042.1"/>
</dbReference>
<dbReference type="GO" id="GO:0000155">
    <property type="term" value="F:phosphorelay sensor kinase activity"/>
    <property type="evidence" value="ECO:0007669"/>
    <property type="project" value="InterPro"/>
</dbReference>
<keyword evidence="4" id="KW-1003">Cell membrane</keyword>
<evidence type="ECO:0000313" key="15">
    <source>
        <dbReference type="Proteomes" id="UP000265619"/>
    </source>
</evidence>
<evidence type="ECO:0000259" key="13">
    <source>
        <dbReference type="PROSITE" id="PS50885"/>
    </source>
</evidence>
<evidence type="ECO:0000256" key="4">
    <source>
        <dbReference type="ARBA" id="ARBA00022475"/>
    </source>
</evidence>
<dbReference type="InterPro" id="IPR003594">
    <property type="entry name" value="HATPase_dom"/>
</dbReference>
<keyword evidence="5" id="KW-0597">Phosphoprotein</keyword>
<dbReference type="SMART" id="SM00387">
    <property type="entry name" value="HATPase_c"/>
    <property type="match status" value="1"/>
</dbReference>
<dbReference type="SMART" id="SM00388">
    <property type="entry name" value="HisKA"/>
    <property type="match status" value="1"/>
</dbReference>
<dbReference type="AlphaFoldDB" id="A0A9X8D0R2"/>
<dbReference type="Pfam" id="PF00672">
    <property type="entry name" value="HAMP"/>
    <property type="match status" value="1"/>
</dbReference>
<dbReference type="PANTHER" id="PTHR44936:SF10">
    <property type="entry name" value="SENSOR PROTEIN RSTB"/>
    <property type="match status" value="1"/>
</dbReference>
<dbReference type="Pfam" id="PF00512">
    <property type="entry name" value="HisKA"/>
    <property type="match status" value="1"/>
</dbReference>
<keyword evidence="8 14" id="KW-0418">Kinase</keyword>
<dbReference type="InterPro" id="IPR050980">
    <property type="entry name" value="2C_sensor_his_kinase"/>
</dbReference>
<dbReference type="InterPro" id="IPR036890">
    <property type="entry name" value="HATPase_C_sf"/>
</dbReference>
<dbReference type="CDD" id="cd00082">
    <property type="entry name" value="HisKA"/>
    <property type="match status" value="1"/>
</dbReference>
<comment type="catalytic activity">
    <reaction evidence="1">
        <text>ATP + protein L-histidine = ADP + protein N-phospho-L-histidine.</text>
        <dbReference type="EC" id="2.7.13.3"/>
    </reaction>
</comment>
<dbReference type="EC" id="2.7.13.3" evidence="3"/>
<dbReference type="SMART" id="SM00304">
    <property type="entry name" value="HAMP"/>
    <property type="match status" value="1"/>
</dbReference>
<evidence type="ECO:0000256" key="9">
    <source>
        <dbReference type="ARBA" id="ARBA00022840"/>
    </source>
</evidence>
<feature type="domain" description="Histidine kinase" evidence="12">
    <location>
        <begin position="260"/>
        <end position="468"/>
    </location>
</feature>
<dbReference type="Gene3D" id="6.10.340.10">
    <property type="match status" value="1"/>
</dbReference>
<dbReference type="InterPro" id="IPR004358">
    <property type="entry name" value="Sig_transdc_His_kin-like_C"/>
</dbReference>
<dbReference type="SUPFAM" id="SSF47384">
    <property type="entry name" value="Homodimeric domain of signal transducing histidine kinase"/>
    <property type="match status" value="1"/>
</dbReference>
<accession>A0A9X8D0R2</accession>
<dbReference type="InterPro" id="IPR003660">
    <property type="entry name" value="HAMP_dom"/>
</dbReference>
<dbReference type="InterPro" id="IPR036097">
    <property type="entry name" value="HisK_dim/P_sf"/>
</dbReference>
<dbReference type="Gene3D" id="3.30.565.10">
    <property type="entry name" value="Histidine kinase-like ATPase, C-terminal domain"/>
    <property type="match status" value="1"/>
</dbReference>
<feature type="transmembrane region" description="Helical" evidence="11">
    <location>
        <begin position="44"/>
        <end position="65"/>
    </location>
</feature>
<dbReference type="PANTHER" id="PTHR44936">
    <property type="entry name" value="SENSOR PROTEIN CREC"/>
    <property type="match status" value="1"/>
</dbReference>
<keyword evidence="11" id="KW-1133">Transmembrane helix</keyword>
<evidence type="ECO:0000256" key="2">
    <source>
        <dbReference type="ARBA" id="ARBA00004651"/>
    </source>
</evidence>